<dbReference type="RefSeq" id="WP_146825706.1">
    <property type="nucleotide sequence ID" value="NZ_BAAAYQ010000001.1"/>
</dbReference>
<evidence type="ECO:0000259" key="1">
    <source>
        <dbReference type="Pfam" id="PF12697"/>
    </source>
</evidence>
<dbReference type="EMBL" id="BJZQ01000002">
    <property type="protein sequence ID" value="GEO88285.1"/>
    <property type="molecule type" value="Genomic_DNA"/>
</dbReference>
<evidence type="ECO:0000313" key="2">
    <source>
        <dbReference type="EMBL" id="GEO88285.1"/>
    </source>
</evidence>
<dbReference type="GO" id="GO:0003824">
    <property type="term" value="F:catalytic activity"/>
    <property type="evidence" value="ECO:0007669"/>
    <property type="project" value="UniProtKB-ARBA"/>
</dbReference>
<dbReference type="AlphaFoldDB" id="A0A512HSB7"/>
<name>A0A512HSB7_9ACTN</name>
<keyword evidence="3" id="KW-1185">Reference proteome</keyword>
<accession>A0A512HSB7</accession>
<dbReference type="InterPro" id="IPR029058">
    <property type="entry name" value="AB_hydrolase_fold"/>
</dbReference>
<dbReference type="InterPro" id="IPR000073">
    <property type="entry name" value="AB_hydrolase_1"/>
</dbReference>
<dbReference type="Pfam" id="PF12697">
    <property type="entry name" value="Abhydrolase_6"/>
    <property type="match status" value="1"/>
</dbReference>
<dbReference type="PANTHER" id="PTHR43798">
    <property type="entry name" value="MONOACYLGLYCEROL LIPASE"/>
    <property type="match status" value="1"/>
</dbReference>
<organism evidence="2 3">
    <name type="scientific">Aeromicrobium flavum</name>
    <dbReference type="NCBI Taxonomy" id="416568"/>
    <lineage>
        <taxon>Bacteria</taxon>
        <taxon>Bacillati</taxon>
        <taxon>Actinomycetota</taxon>
        <taxon>Actinomycetes</taxon>
        <taxon>Propionibacteriales</taxon>
        <taxon>Nocardioidaceae</taxon>
        <taxon>Aeromicrobium</taxon>
    </lineage>
</organism>
<gene>
    <name evidence="2" type="ORF">AFL01nite_06120</name>
</gene>
<protein>
    <submittedName>
        <fullName evidence="2">Lipase</fullName>
    </submittedName>
</protein>
<dbReference type="OrthoDB" id="5422338at2"/>
<proteinExistence type="predicted"/>
<sequence length="327" mass="35678">MTSLAGRVAATAGAFAAAGVAGTAATILRNRKAEQRRLSRGEDVPFGSVRGDSYYVSAADDVPIHVEVDEGPGPTIVFLHGWMCDLDTWHFQRLALRDHARLVFMEHRSHGRSGRSGPRNSSLHDMADDVRRVIDAHAPDGPVVLVGHSMGGMAAMQLAQLAPELFDDRIAGVVLVSTSAGKLMRRSPALRFIVPLVKAATPLLDWGREFNSYSVIRRWAFGPHAQSSRVDMADEMILRAPTTVVLNFYDNFVELDLGAGLDAISRCRTAVVCGTKDVMTPFGHSRWLARHITGAELVPVNDAGHMVMLEEHEQVTEAIERVLKDIA</sequence>
<dbReference type="Gene3D" id="3.40.50.1820">
    <property type="entry name" value="alpha/beta hydrolase"/>
    <property type="match status" value="1"/>
</dbReference>
<dbReference type="Proteomes" id="UP000321769">
    <property type="component" value="Unassembled WGS sequence"/>
</dbReference>
<dbReference type="SUPFAM" id="SSF53474">
    <property type="entry name" value="alpha/beta-Hydrolases"/>
    <property type="match status" value="1"/>
</dbReference>
<evidence type="ECO:0000313" key="3">
    <source>
        <dbReference type="Proteomes" id="UP000321769"/>
    </source>
</evidence>
<dbReference type="InterPro" id="IPR050266">
    <property type="entry name" value="AB_hydrolase_sf"/>
</dbReference>
<feature type="domain" description="AB hydrolase-1" evidence="1">
    <location>
        <begin position="76"/>
        <end position="317"/>
    </location>
</feature>
<reference evidence="2 3" key="1">
    <citation type="submission" date="2019-07" db="EMBL/GenBank/DDBJ databases">
        <title>Whole genome shotgun sequence of Aeromicrobium flavum NBRC 107625.</title>
        <authorList>
            <person name="Hosoyama A."/>
            <person name="Uohara A."/>
            <person name="Ohji S."/>
            <person name="Ichikawa N."/>
        </authorList>
    </citation>
    <scope>NUCLEOTIDE SEQUENCE [LARGE SCALE GENOMIC DNA]</scope>
    <source>
        <strain evidence="2 3">NBRC 107625</strain>
    </source>
</reference>
<comment type="caution">
    <text evidence="2">The sequence shown here is derived from an EMBL/GenBank/DDBJ whole genome shotgun (WGS) entry which is preliminary data.</text>
</comment>